<comment type="caution">
    <text evidence="1">The sequence shown here is derived from an EMBL/GenBank/DDBJ whole genome shotgun (WGS) entry which is preliminary data.</text>
</comment>
<dbReference type="AlphaFoldDB" id="A0A0F9IM60"/>
<evidence type="ECO:0000313" key="1">
    <source>
        <dbReference type="EMBL" id="KKL88277.1"/>
    </source>
</evidence>
<protein>
    <submittedName>
        <fullName evidence="1">Uncharacterized protein</fullName>
    </submittedName>
</protein>
<proteinExistence type="predicted"/>
<reference evidence="1" key="1">
    <citation type="journal article" date="2015" name="Nature">
        <title>Complex archaea that bridge the gap between prokaryotes and eukaryotes.</title>
        <authorList>
            <person name="Spang A."/>
            <person name="Saw J.H."/>
            <person name="Jorgensen S.L."/>
            <person name="Zaremba-Niedzwiedzka K."/>
            <person name="Martijn J."/>
            <person name="Lind A.E."/>
            <person name="van Eijk R."/>
            <person name="Schleper C."/>
            <person name="Guy L."/>
            <person name="Ettema T.J."/>
        </authorList>
    </citation>
    <scope>NUCLEOTIDE SEQUENCE</scope>
</reference>
<organism evidence="1">
    <name type="scientific">marine sediment metagenome</name>
    <dbReference type="NCBI Taxonomy" id="412755"/>
    <lineage>
        <taxon>unclassified sequences</taxon>
        <taxon>metagenomes</taxon>
        <taxon>ecological metagenomes</taxon>
    </lineage>
</organism>
<sequence length="80" mass="9557">MSDHLHKCVLCNNKFKCYTTYTHAGDNVQEVWDCHGSYESFCDDHDIYEIYQWHIDNHEFDNLPPIPKEQEAIHKKFGLL</sequence>
<gene>
    <name evidence="1" type="ORF">LCGC14_1926320</name>
</gene>
<accession>A0A0F9IM60</accession>
<name>A0A0F9IM60_9ZZZZ</name>
<dbReference type="EMBL" id="LAZR01020610">
    <property type="protein sequence ID" value="KKL88277.1"/>
    <property type="molecule type" value="Genomic_DNA"/>
</dbReference>